<comment type="similarity">
    <text evidence="3">Belongs to the VPRBP/DCAF1 family.</text>
</comment>
<comment type="pathway">
    <text evidence="2">Protein modification; protein ubiquitination.</text>
</comment>
<evidence type="ECO:0000256" key="1">
    <source>
        <dbReference type="ARBA" id="ARBA00004123"/>
    </source>
</evidence>
<dbReference type="PROSITE" id="PS50896">
    <property type="entry name" value="LISH"/>
    <property type="match status" value="1"/>
</dbReference>
<feature type="region of interest" description="Disordered" evidence="6">
    <location>
        <begin position="700"/>
        <end position="815"/>
    </location>
</feature>
<dbReference type="PANTHER" id="PTHR13129:SF4">
    <property type="entry name" value="DDB1- AND CUL4-ASSOCIATED FACTOR 1"/>
    <property type="match status" value="1"/>
</dbReference>
<feature type="compositionally biased region" description="Low complexity" evidence="6">
    <location>
        <begin position="782"/>
        <end position="798"/>
    </location>
</feature>
<dbReference type="GO" id="GO:0016567">
    <property type="term" value="P:protein ubiquitination"/>
    <property type="evidence" value="ECO:0007669"/>
    <property type="project" value="InterPro"/>
</dbReference>
<proteinExistence type="inferred from homology"/>
<evidence type="ECO:0000256" key="5">
    <source>
        <dbReference type="ARBA" id="ARBA00023242"/>
    </source>
</evidence>
<comment type="caution">
    <text evidence="7">The sequence shown here is derived from an EMBL/GenBank/DDBJ whole genome shotgun (WGS) entry which is preliminary data.</text>
</comment>
<evidence type="ECO:0000256" key="3">
    <source>
        <dbReference type="ARBA" id="ARBA00008845"/>
    </source>
</evidence>
<dbReference type="Pfam" id="PF08513">
    <property type="entry name" value="LisH"/>
    <property type="match status" value="1"/>
</dbReference>
<evidence type="ECO:0000256" key="2">
    <source>
        <dbReference type="ARBA" id="ARBA00004906"/>
    </source>
</evidence>
<evidence type="ECO:0000256" key="4">
    <source>
        <dbReference type="ARBA" id="ARBA00022786"/>
    </source>
</evidence>
<dbReference type="Gene3D" id="2.130.10.10">
    <property type="entry name" value="YVTN repeat-like/Quinoprotein amine dehydrogenase"/>
    <property type="match status" value="1"/>
</dbReference>
<keyword evidence="8" id="KW-1185">Reference proteome</keyword>
<dbReference type="SUPFAM" id="SSF50978">
    <property type="entry name" value="WD40 repeat-like"/>
    <property type="match status" value="1"/>
</dbReference>
<reference evidence="7 8" key="1">
    <citation type="submission" date="2024-03" db="EMBL/GenBank/DDBJ databases">
        <title>The Acrasis kona genome and developmental transcriptomes reveal deep origins of eukaryotic multicellular pathways.</title>
        <authorList>
            <person name="Sheikh S."/>
            <person name="Fu C.-J."/>
            <person name="Brown M.W."/>
            <person name="Baldauf S.L."/>
        </authorList>
    </citation>
    <scope>NUCLEOTIDE SEQUENCE [LARGE SCALE GENOMIC DNA]</scope>
    <source>
        <strain evidence="7 8">ATCC MYA-3509</strain>
    </source>
</reference>
<protein>
    <recommendedName>
        <fullName evidence="9">LisH domain-containing protein</fullName>
    </recommendedName>
</protein>
<feature type="compositionally biased region" description="Acidic residues" evidence="6">
    <location>
        <begin position="761"/>
        <end position="781"/>
    </location>
</feature>
<dbReference type="AlphaFoldDB" id="A0AAW2Z5Z1"/>
<evidence type="ECO:0000256" key="6">
    <source>
        <dbReference type="SAM" id="MobiDB-lite"/>
    </source>
</evidence>
<evidence type="ECO:0000313" key="8">
    <source>
        <dbReference type="Proteomes" id="UP001431209"/>
    </source>
</evidence>
<gene>
    <name evidence="7" type="ORF">AKO1_003638</name>
</gene>
<comment type="subcellular location">
    <subcellularLocation>
        <location evidence="1">Nucleus</location>
    </subcellularLocation>
</comment>
<dbReference type="EMBL" id="JAOPGA020001082">
    <property type="protein sequence ID" value="KAL0484895.1"/>
    <property type="molecule type" value="Genomic_DNA"/>
</dbReference>
<organism evidence="7 8">
    <name type="scientific">Acrasis kona</name>
    <dbReference type="NCBI Taxonomy" id="1008807"/>
    <lineage>
        <taxon>Eukaryota</taxon>
        <taxon>Discoba</taxon>
        <taxon>Heterolobosea</taxon>
        <taxon>Tetramitia</taxon>
        <taxon>Eutetramitia</taxon>
        <taxon>Acrasidae</taxon>
        <taxon>Acrasis</taxon>
    </lineage>
</organism>
<dbReference type="GO" id="GO:0080008">
    <property type="term" value="C:Cul4-RING E3 ubiquitin ligase complex"/>
    <property type="evidence" value="ECO:0007669"/>
    <property type="project" value="TreeGrafter"/>
</dbReference>
<accession>A0AAW2Z5Z1</accession>
<dbReference type="InterPro" id="IPR015943">
    <property type="entry name" value="WD40/YVTN_repeat-like_dom_sf"/>
</dbReference>
<dbReference type="InterPro" id="IPR036322">
    <property type="entry name" value="WD40_repeat_dom_sf"/>
</dbReference>
<dbReference type="InterPro" id="IPR006594">
    <property type="entry name" value="LisH"/>
</dbReference>
<keyword evidence="5" id="KW-0539">Nucleus</keyword>
<keyword evidence="4" id="KW-0833">Ubl conjugation pathway</keyword>
<dbReference type="SMART" id="SM00667">
    <property type="entry name" value="LisH"/>
    <property type="match status" value="1"/>
</dbReference>
<feature type="compositionally biased region" description="Acidic residues" evidence="6">
    <location>
        <begin position="799"/>
        <end position="815"/>
    </location>
</feature>
<evidence type="ECO:0000313" key="7">
    <source>
        <dbReference type="EMBL" id="KAL0484895.1"/>
    </source>
</evidence>
<name>A0AAW2Z5Z1_9EUKA</name>
<dbReference type="GO" id="GO:0005634">
    <property type="term" value="C:nucleus"/>
    <property type="evidence" value="ECO:0007669"/>
    <property type="project" value="UniProtKB-SubCell"/>
</dbReference>
<evidence type="ECO:0008006" key="9">
    <source>
        <dbReference type="Google" id="ProtNLM"/>
    </source>
</evidence>
<sequence length="815" mass="92897">MSQLIPLLHRTQWRPAALMLEQQRLDILLDVLDATSIWKAPNNVAHILLEILEILSLASFTHVPLCEVKLSTGRTGLGLILETASLSTDVSTIISALKVLVNMSSLEVELANTDGNYSTMINVPNHRKHVWEYIRNNDGIRTLIGLLRSANGPRTDTIRLLVCRILIGLAQDPGLNQILRAVDIPIILSDLFKEPLNSEQASEFKSFKEVALRLIGMVTGRADHIWEARDNVMVRLEKAAIVANTNITYNDNELHRLIYDHLKSRGLHETAEALQRESAHMAKQELHFPISLDNIVTSYLRHQHRECMNPITTLPPVSLLKPHKCYVPPPSTTSNLITRLRQREMGDSRFSRHINAKHLDRKYIYGRFRYVGAFRDEEAGSITCNRFCPRTGRLYLGTDYGDLLVFKNPEMIESRTNDLSESSTRYSLNRHITGLCPSNDGKLLLSWFGETFGIGQNSCVKLYHTDKLDADQCMNEWPGIKNALFSHQGQMIVGTNQKETIVWDVDTAKSIAVLTDHIIDFHDQSTNIACFDPYDELVLSDGVLWDIRNPENVIHRFDRFSRSGATGVFHPNGNEIIIDSEVWDVRTFGLLRTVPYLKNTRSITFSPNNDVMYAIYHNNNNNNHSKKNLLFDDVNDKNRQRNMFRTIDAVSYQPLATIDLEREVNDLSPFPNGNFVAVVMEDAQADSSTCRLYEIGRKKRGDDDEYDSDSMSDDDDDSEDDSEDEDESFSDESDELDDLDDLSEGGWEELMFDDFERNRDNEDDEDDDEDNWVDENEEEEGVGWVDQNVVGVVNNDNVNDGDDDEWMTDDEEDVS</sequence>
<dbReference type="Proteomes" id="UP001431209">
    <property type="component" value="Unassembled WGS sequence"/>
</dbReference>
<feature type="compositionally biased region" description="Acidic residues" evidence="6">
    <location>
        <begin position="703"/>
        <end position="753"/>
    </location>
</feature>
<dbReference type="PANTHER" id="PTHR13129">
    <property type="entry name" value="VPRBP PROTEIN-RELATED"/>
    <property type="match status" value="1"/>
</dbReference>
<dbReference type="InterPro" id="IPR033270">
    <property type="entry name" value="VPRBP/DCAF1"/>
</dbReference>
<feature type="non-terminal residue" evidence="7">
    <location>
        <position position="815"/>
    </location>
</feature>